<dbReference type="Proteomes" id="UP000027361">
    <property type="component" value="Unassembled WGS sequence"/>
</dbReference>
<dbReference type="Gene3D" id="3.40.50.12500">
    <property type="match status" value="1"/>
</dbReference>
<evidence type="ECO:0000313" key="3">
    <source>
        <dbReference type="Proteomes" id="UP000027361"/>
    </source>
</evidence>
<organism evidence="2 3">
    <name type="scientific">Tilletiaria anomala (strain ATCC 24038 / CBS 436.72 / UBC 951)</name>
    <dbReference type="NCBI Taxonomy" id="1037660"/>
    <lineage>
        <taxon>Eukaryota</taxon>
        <taxon>Fungi</taxon>
        <taxon>Dikarya</taxon>
        <taxon>Basidiomycota</taxon>
        <taxon>Ustilaginomycotina</taxon>
        <taxon>Exobasidiomycetes</taxon>
        <taxon>Georgefischeriales</taxon>
        <taxon>Tilletiariaceae</taxon>
        <taxon>Tilletiaria</taxon>
    </lineage>
</organism>
<gene>
    <name evidence="2" type="ORF">K437DRAFT_259912</name>
</gene>
<dbReference type="InterPro" id="IPR015942">
    <property type="entry name" value="Asp/Glu/hydantoin_racemase"/>
</dbReference>
<dbReference type="AlphaFoldDB" id="A0A066VA31"/>
<accession>A0A066VA31</accession>
<dbReference type="OMA" id="ITSNKEW"/>
<evidence type="ECO:0000313" key="2">
    <source>
        <dbReference type="EMBL" id="KDN37153.1"/>
    </source>
</evidence>
<dbReference type="PANTHER" id="PTHR28047:SF5">
    <property type="entry name" value="PROTEIN DCG1"/>
    <property type="match status" value="1"/>
</dbReference>
<dbReference type="HOGENOM" id="CLU_053002_1_0_1"/>
<dbReference type="InParanoid" id="A0A066VA31"/>
<dbReference type="STRING" id="1037660.A0A066VA31"/>
<dbReference type="RefSeq" id="XP_013240260.1">
    <property type="nucleotide sequence ID" value="XM_013384806.1"/>
</dbReference>
<dbReference type="Pfam" id="PF01177">
    <property type="entry name" value="Asp_Glu_race"/>
    <property type="match status" value="1"/>
</dbReference>
<evidence type="ECO:0000256" key="1">
    <source>
        <dbReference type="ARBA" id="ARBA00038414"/>
    </source>
</evidence>
<dbReference type="InterPro" id="IPR053714">
    <property type="entry name" value="Iso_Racemase_Enz_sf"/>
</dbReference>
<dbReference type="GO" id="GO:0047661">
    <property type="term" value="F:amino-acid racemase activity"/>
    <property type="evidence" value="ECO:0007669"/>
    <property type="project" value="InterPro"/>
</dbReference>
<protein>
    <submittedName>
        <fullName evidence="2">Uncharacterized protein</fullName>
    </submittedName>
</protein>
<comment type="caution">
    <text evidence="2">The sequence shown here is derived from an EMBL/GenBank/DDBJ whole genome shotgun (WGS) entry which is preliminary data.</text>
</comment>
<dbReference type="EMBL" id="JMSN01000148">
    <property type="protein sequence ID" value="KDN37153.1"/>
    <property type="molecule type" value="Genomic_DNA"/>
</dbReference>
<name>A0A066VA31_TILAU</name>
<dbReference type="PANTHER" id="PTHR28047">
    <property type="entry name" value="PROTEIN DCG1"/>
    <property type="match status" value="1"/>
</dbReference>
<keyword evidence="3" id="KW-1185">Reference proteome</keyword>
<dbReference type="FunCoup" id="A0A066VA31">
    <property type="interactions" value="5"/>
</dbReference>
<proteinExistence type="inferred from homology"/>
<dbReference type="GeneID" id="25265408"/>
<sequence>MPLPRSTLDEGGMEELTVLVINPNSSKLMTDSMLERAPYYPAVDFRFYTAPSDAPESINNVADEQLSADVVWNHLVEKDNPCLHTCDAILIACFSDHPLTSVLRRRERSPQGRARPVMNILEAAVIQSLTFGVSFGVITTTEDLVPDIEMGIASVLGSAKSSRYVGTRACGITAIQLKTLPKADITPKVQRVAQELVEDGAQVLVLGCSGMDDMTEKVQYAAIKAGMREKVYVVDSVKAGMNLLASTILQSLQAEGVPKVPRFA</sequence>
<comment type="similarity">
    <text evidence="1">Belongs to the HyuE racemase family.</text>
</comment>
<dbReference type="OrthoDB" id="412018at2759"/>
<dbReference type="InterPro" id="IPR052186">
    <property type="entry name" value="Hydantoin_racemase-like"/>
</dbReference>
<reference evidence="2 3" key="1">
    <citation type="submission" date="2014-05" db="EMBL/GenBank/DDBJ databases">
        <title>Draft genome sequence of a rare smut relative, Tilletiaria anomala UBC 951.</title>
        <authorList>
            <consortium name="DOE Joint Genome Institute"/>
            <person name="Toome M."/>
            <person name="Kuo A."/>
            <person name="Henrissat B."/>
            <person name="Lipzen A."/>
            <person name="Tritt A."/>
            <person name="Yoshinaga Y."/>
            <person name="Zane M."/>
            <person name="Barry K."/>
            <person name="Grigoriev I.V."/>
            <person name="Spatafora J.W."/>
            <person name="Aimea M.C."/>
        </authorList>
    </citation>
    <scope>NUCLEOTIDE SEQUENCE [LARGE SCALE GENOMIC DNA]</scope>
    <source>
        <strain evidence="2 3">UBC 951</strain>
    </source>
</reference>